<sequence length="120" mass="12883">MSSKSFWIAFIAGTTAGAIVALLYAPQTGAKTRKQLGRAYDEAGDSLEDAADYVKDQAERLSKEANSAYKKGVKQLDSAYSQAIDALNDSYSEAKEKLVSVADVAIDNVETITKKARSLV</sequence>
<reference evidence="2 3" key="1">
    <citation type="submission" date="2016-10" db="EMBL/GenBank/DDBJ databases">
        <authorList>
            <person name="de Groot N.N."/>
        </authorList>
    </citation>
    <scope>NUCLEOTIDE SEQUENCE [LARGE SCALE GENOMIC DNA]</scope>
    <source>
        <strain evidence="2 3">AB35.6</strain>
    </source>
</reference>
<keyword evidence="1" id="KW-0472">Membrane</keyword>
<protein>
    <submittedName>
        <fullName evidence="2">Gas vesicle protein</fullName>
    </submittedName>
</protein>
<evidence type="ECO:0000313" key="3">
    <source>
        <dbReference type="Proteomes" id="UP000182409"/>
    </source>
</evidence>
<proteinExistence type="predicted"/>
<organism evidence="2 3">
    <name type="scientific">Terriglobus roseus</name>
    <dbReference type="NCBI Taxonomy" id="392734"/>
    <lineage>
        <taxon>Bacteria</taxon>
        <taxon>Pseudomonadati</taxon>
        <taxon>Acidobacteriota</taxon>
        <taxon>Terriglobia</taxon>
        <taxon>Terriglobales</taxon>
        <taxon>Acidobacteriaceae</taxon>
        <taxon>Terriglobus</taxon>
    </lineage>
</organism>
<dbReference type="InterPro" id="IPR024623">
    <property type="entry name" value="YtxH"/>
</dbReference>
<gene>
    <name evidence="2" type="ORF">SAMN05443244_3554</name>
</gene>
<dbReference type="AlphaFoldDB" id="A0A1H4SUC6"/>
<dbReference type="PANTHER" id="PTHR35792:SF2">
    <property type="entry name" value="GENERAL STRESS PROTEIN"/>
    <property type="match status" value="1"/>
</dbReference>
<dbReference type="EMBL" id="FNSD01000001">
    <property type="protein sequence ID" value="SEC47649.1"/>
    <property type="molecule type" value="Genomic_DNA"/>
</dbReference>
<dbReference type="Proteomes" id="UP000182409">
    <property type="component" value="Unassembled WGS sequence"/>
</dbReference>
<dbReference type="PANTHER" id="PTHR35792">
    <property type="entry name" value="GENERAL STRESS PROTEIN"/>
    <property type="match status" value="1"/>
</dbReference>
<keyword evidence="1" id="KW-1133">Transmembrane helix</keyword>
<dbReference type="Pfam" id="PF12732">
    <property type="entry name" value="YtxH"/>
    <property type="match status" value="1"/>
</dbReference>
<dbReference type="InterPro" id="IPR052928">
    <property type="entry name" value="Desiccation-related_membrane"/>
</dbReference>
<feature type="transmembrane region" description="Helical" evidence="1">
    <location>
        <begin position="6"/>
        <end position="25"/>
    </location>
</feature>
<name>A0A1H4SUC6_9BACT</name>
<evidence type="ECO:0000256" key="1">
    <source>
        <dbReference type="SAM" id="Phobius"/>
    </source>
</evidence>
<evidence type="ECO:0000313" key="2">
    <source>
        <dbReference type="EMBL" id="SEC47649.1"/>
    </source>
</evidence>
<accession>A0A1H4SUC6</accession>
<dbReference type="OrthoDB" id="122801at2"/>
<keyword evidence="1" id="KW-0812">Transmembrane</keyword>
<dbReference type="RefSeq" id="WP_074655305.1">
    <property type="nucleotide sequence ID" value="NZ_FNSD01000001.1"/>
</dbReference>